<keyword evidence="2" id="KW-1185">Reference proteome</keyword>
<gene>
    <name evidence="1" type="ORF">KIN20_014920</name>
</gene>
<reference evidence="1" key="1">
    <citation type="submission" date="2021-06" db="EMBL/GenBank/DDBJ databases">
        <title>Parelaphostrongylus tenuis whole genome reference sequence.</title>
        <authorList>
            <person name="Garwood T.J."/>
            <person name="Larsen P.A."/>
            <person name="Fountain-Jones N.M."/>
            <person name="Garbe J.R."/>
            <person name="Macchietto M.G."/>
            <person name="Kania S.A."/>
            <person name="Gerhold R.W."/>
            <person name="Richards J.E."/>
            <person name="Wolf T.M."/>
        </authorList>
    </citation>
    <scope>NUCLEOTIDE SEQUENCE</scope>
    <source>
        <strain evidence="1">MNPRO001-30</strain>
        <tissue evidence="1">Meninges</tissue>
    </source>
</reference>
<sequence length="196" mass="23057">MTDRSIAIIKEIRESESELNLALELRWEPWGECVGSRHLQKREAHCYLVRKYGYQIPDQGLEEEHKWMAKLNSLFNHEPFASKGIRLYSSLLASLFVDENVMKKCHYQTKRAQVDRIWRLILRTMVGHYKGGKFNHTMVEVDEDGDVVQNPPTFRLTNPFHACMTYDYNNESRIEHFVGTYMTETRPCTTENAQKP</sequence>
<comment type="caution">
    <text evidence="1">The sequence shown here is derived from an EMBL/GenBank/DDBJ whole genome shotgun (WGS) entry which is preliminary data.</text>
</comment>
<dbReference type="AlphaFoldDB" id="A0AAD5QS59"/>
<evidence type="ECO:0000313" key="2">
    <source>
        <dbReference type="Proteomes" id="UP001196413"/>
    </source>
</evidence>
<dbReference type="Proteomes" id="UP001196413">
    <property type="component" value="Unassembled WGS sequence"/>
</dbReference>
<organism evidence="1 2">
    <name type="scientific">Parelaphostrongylus tenuis</name>
    <name type="common">Meningeal worm</name>
    <dbReference type="NCBI Taxonomy" id="148309"/>
    <lineage>
        <taxon>Eukaryota</taxon>
        <taxon>Metazoa</taxon>
        <taxon>Ecdysozoa</taxon>
        <taxon>Nematoda</taxon>
        <taxon>Chromadorea</taxon>
        <taxon>Rhabditida</taxon>
        <taxon>Rhabditina</taxon>
        <taxon>Rhabditomorpha</taxon>
        <taxon>Strongyloidea</taxon>
        <taxon>Metastrongylidae</taxon>
        <taxon>Parelaphostrongylus</taxon>
    </lineage>
</organism>
<dbReference type="EMBL" id="JAHQIW010002968">
    <property type="protein sequence ID" value="KAJ1356936.1"/>
    <property type="molecule type" value="Genomic_DNA"/>
</dbReference>
<name>A0AAD5QS59_PARTN</name>
<accession>A0AAD5QS59</accession>
<protein>
    <submittedName>
        <fullName evidence="1">Uncharacterized protein</fullName>
    </submittedName>
</protein>
<evidence type="ECO:0000313" key="1">
    <source>
        <dbReference type="EMBL" id="KAJ1356936.1"/>
    </source>
</evidence>
<proteinExistence type="predicted"/>